<protein>
    <submittedName>
        <fullName evidence="1">Uncharacterized protein</fullName>
    </submittedName>
</protein>
<evidence type="ECO:0000313" key="1">
    <source>
        <dbReference type="EMBL" id="DBA02735.1"/>
    </source>
</evidence>
<comment type="caution">
    <text evidence="1">The sequence shown here is derived from an EMBL/GenBank/DDBJ whole genome shotgun (WGS) entry which is preliminary data.</text>
</comment>
<evidence type="ECO:0000313" key="2">
    <source>
        <dbReference type="Proteomes" id="UP001146120"/>
    </source>
</evidence>
<reference evidence="1" key="1">
    <citation type="submission" date="2022-11" db="EMBL/GenBank/DDBJ databases">
        <authorList>
            <person name="Morgan W.R."/>
            <person name="Tartar A."/>
        </authorList>
    </citation>
    <scope>NUCLEOTIDE SEQUENCE</scope>
    <source>
        <strain evidence="1">ARSEF 373</strain>
    </source>
</reference>
<organism evidence="1 2">
    <name type="scientific">Lagenidium giganteum</name>
    <dbReference type="NCBI Taxonomy" id="4803"/>
    <lineage>
        <taxon>Eukaryota</taxon>
        <taxon>Sar</taxon>
        <taxon>Stramenopiles</taxon>
        <taxon>Oomycota</taxon>
        <taxon>Peronosporomycetes</taxon>
        <taxon>Pythiales</taxon>
        <taxon>Pythiaceae</taxon>
    </lineage>
</organism>
<reference evidence="1" key="2">
    <citation type="journal article" date="2023" name="Microbiol Resour">
        <title>Decontamination and Annotation of the Draft Genome Sequence of the Oomycete Lagenidium giganteum ARSEF 373.</title>
        <authorList>
            <person name="Morgan W.R."/>
            <person name="Tartar A."/>
        </authorList>
    </citation>
    <scope>NUCLEOTIDE SEQUENCE</scope>
    <source>
        <strain evidence="1">ARSEF 373</strain>
    </source>
</reference>
<dbReference type="Proteomes" id="UP001146120">
    <property type="component" value="Unassembled WGS sequence"/>
</dbReference>
<gene>
    <name evidence="1" type="ORF">N0F65_010663</name>
</gene>
<proteinExistence type="predicted"/>
<dbReference type="AlphaFoldDB" id="A0AAV2ZDR0"/>
<accession>A0AAV2ZDR0</accession>
<keyword evidence="2" id="KW-1185">Reference proteome</keyword>
<dbReference type="EMBL" id="DAKRPA010000027">
    <property type="protein sequence ID" value="DBA02735.1"/>
    <property type="molecule type" value="Genomic_DNA"/>
</dbReference>
<sequence>MLEWPLDVGVMAPFKRRMRTAYSERIRQRQLPVNAVETCLSGKWKRCSACRRRQFNRPSRRLGISSQLAQAR</sequence>
<name>A0AAV2ZDR0_9STRA</name>